<dbReference type="GO" id="GO:0015940">
    <property type="term" value="P:pantothenate biosynthetic process"/>
    <property type="evidence" value="ECO:0007669"/>
    <property type="project" value="UniProtKB-UniRule"/>
</dbReference>
<dbReference type="GO" id="GO:0000287">
    <property type="term" value="F:magnesium ion binding"/>
    <property type="evidence" value="ECO:0007669"/>
    <property type="project" value="TreeGrafter"/>
</dbReference>
<dbReference type="InterPro" id="IPR040442">
    <property type="entry name" value="Pyrv_kinase-like_dom_sf"/>
</dbReference>
<dbReference type="PANTHER" id="PTHR20881:SF0">
    <property type="entry name" value="3-METHYL-2-OXOBUTANOATE HYDROXYMETHYLTRANSFERASE"/>
    <property type="match status" value="1"/>
</dbReference>
<dbReference type="NCBIfam" id="NF001452">
    <property type="entry name" value="PRK00311.1"/>
    <property type="match status" value="1"/>
</dbReference>
<dbReference type="EMBL" id="JAARRM010000001">
    <property type="protein sequence ID" value="MBC1520547.1"/>
    <property type="molecule type" value="Genomic_DNA"/>
</dbReference>
<evidence type="ECO:0000256" key="6">
    <source>
        <dbReference type="ARBA" id="ARBA00056497"/>
    </source>
</evidence>
<proteinExistence type="inferred from homology"/>
<evidence type="ECO:0000256" key="8">
    <source>
        <dbReference type="PIRSR" id="PIRSR000388-1"/>
    </source>
</evidence>
<dbReference type="RefSeq" id="WP_185372090.1">
    <property type="nucleotide sequence ID" value="NZ_JAARRM010000001.1"/>
</dbReference>
<comment type="subunit">
    <text evidence="3 7">Homodecamer; pentamer of dimers.</text>
</comment>
<dbReference type="FunFam" id="3.20.20.60:FF:000003">
    <property type="entry name" value="3-methyl-2-oxobutanoate hydroxymethyltransferase"/>
    <property type="match status" value="1"/>
</dbReference>
<comment type="subcellular location">
    <subcellularLocation>
        <location evidence="7">Cytoplasm</location>
    </subcellularLocation>
</comment>
<dbReference type="CDD" id="cd06557">
    <property type="entry name" value="KPHMT-like"/>
    <property type="match status" value="1"/>
</dbReference>
<dbReference type="PANTHER" id="PTHR20881">
    <property type="entry name" value="3-METHYL-2-OXOBUTANOATE HYDROXYMETHYLTRANSFERASE"/>
    <property type="match status" value="1"/>
</dbReference>
<evidence type="ECO:0000256" key="1">
    <source>
        <dbReference type="ARBA" id="ARBA00005033"/>
    </source>
</evidence>
<dbReference type="GO" id="GO:0032259">
    <property type="term" value="P:methylation"/>
    <property type="evidence" value="ECO:0007669"/>
    <property type="project" value="UniProtKB-KW"/>
</dbReference>
<evidence type="ECO:0000256" key="7">
    <source>
        <dbReference type="HAMAP-Rule" id="MF_00156"/>
    </source>
</evidence>
<evidence type="ECO:0000256" key="3">
    <source>
        <dbReference type="ARBA" id="ARBA00011424"/>
    </source>
</evidence>
<comment type="function">
    <text evidence="6 7">Catalyzes the reversible reaction in which hydroxymethyl group from 5,10-methylenetetrahydrofolate is transferred onto alpha-ketoisovalerate to form ketopantoate.</text>
</comment>
<dbReference type="InterPro" id="IPR015813">
    <property type="entry name" value="Pyrv/PenolPyrv_kinase-like_dom"/>
</dbReference>
<evidence type="ECO:0000256" key="2">
    <source>
        <dbReference type="ARBA" id="ARBA00008676"/>
    </source>
</evidence>
<comment type="pathway">
    <text evidence="1 7">Cofactor biosynthesis; (R)-pantothenate biosynthesis; (R)-pantoate from 3-methyl-2-oxobutanoate: step 1/2.</text>
</comment>
<feature type="binding site" evidence="7 10">
    <location>
        <position position="43"/>
    </location>
    <ligand>
        <name>Mg(2+)</name>
        <dbReference type="ChEBI" id="CHEBI:18420"/>
    </ligand>
</feature>
<sequence>MKKPIDFFEMKSRSEKIVMMTAYDYPSAKNAERAGMDLILVGDSLGMVVLGYESTVPVTLSDMIHHTKAVKRGAPHTFVVTDMPFMSYHGSTSETLQHARLLIQEGGADAIKLEGAGSVVGKIRSLTEAGAPVVAHLGLTPQSVGLTGSYKVRAKSMDEANTLLHQAKEVEAAGAIALVLEAIPKQLAEKVTEALSIPTIGIGAGADTDGQVLVYHDIVGYGISRRAKFVKAYAEVDQLIEPALKAYVADVRAKKFPEDVHSFTMKEEELRGLYGGEKA</sequence>
<dbReference type="Proteomes" id="UP000559885">
    <property type="component" value="Unassembled WGS sequence"/>
</dbReference>
<protein>
    <recommendedName>
        <fullName evidence="7">3-methyl-2-oxobutanoate hydroxymethyltransferase</fullName>
        <ecNumber evidence="7">2.1.2.11</ecNumber>
    </recommendedName>
    <alternativeName>
        <fullName evidence="7">Ketopantoate hydroxymethyltransferase</fullName>
        <shortName evidence="7">KPHMT</shortName>
    </alternativeName>
</protein>
<dbReference type="PIRSF" id="PIRSF000388">
    <property type="entry name" value="Pantoate_hydroxy_MeTrfase"/>
    <property type="match status" value="1"/>
</dbReference>
<dbReference type="SUPFAM" id="SSF51621">
    <property type="entry name" value="Phosphoenolpyruvate/pyruvate domain"/>
    <property type="match status" value="1"/>
</dbReference>
<feature type="binding site" evidence="7 9">
    <location>
        <position position="112"/>
    </location>
    <ligand>
        <name>3-methyl-2-oxobutanoate</name>
        <dbReference type="ChEBI" id="CHEBI:11851"/>
    </ligand>
</feature>
<keyword evidence="7 10" id="KW-0479">Metal-binding</keyword>
<keyword evidence="7" id="KW-0963">Cytoplasm</keyword>
<reference evidence="11 12" key="1">
    <citation type="submission" date="2020-03" db="EMBL/GenBank/DDBJ databases">
        <title>Soil Listeria distribution.</title>
        <authorList>
            <person name="Liao J."/>
            <person name="Wiedmann M."/>
        </authorList>
    </citation>
    <scope>NUCLEOTIDE SEQUENCE [LARGE SCALE GENOMIC DNA]</scope>
    <source>
        <strain evidence="11 12">FSL L7-1507</strain>
    </source>
</reference>
<dbReference type="UniPathway" id="UPA00028">
    <property type="reaction ID" value="UER00003"/>
</dbReference>
<keyword evidence="11" id="KW-0489">Methyltransferase</keyword>
<comment type="cofactor">
    <cofactor evidence="7 10">
        <name>Mg(2+)</name>
        <dbReference type="ChEBI" id="CHEBI:18420"/>
    </cofactor>
    <text evidence="7 10">Binds 1 Mg(2+) ion per subunit.</text>
</comment>
<comment type="similarity">
    <text evidence="2 7">Belongs to the PanB family.</text>
</comment>
<accession>A0A841ZM02</accession>
<feature type="binding site" evidence="7 10">
    <location>
        <position position="114"/>
    </location>
    <ligand>
        <name>Mg(2+)</name>
        <dbReference type="ChEBI" id="CHEBI:18420"/>
    </ligand>
</feature>
<keyword evidence="7 10" id="KW-0460">Magnesium</keyword>
<feature type="active site" description="Proton acceptor" evidence="7 8">
    <location>
        <position position="181"/>
    </location>
</feature>
<evidence type="ECO:0000313" key="11">
    <source>
        <dbReference type="EMBL" id="MBC1520547.1"/>
    </source>
</evidence>
<dbReference type="Pfam" id="PF02548">
    <property type="entry name" value="Pantoate_transf"/>
    <property type="match status" value="1"/>
</dbReference>
<dbReference type="GO" id="GO:0003864">
    <property type="term" value="F:3-methyl-2-oxobutanoate hydroxymethyltransferase activity"/>
    <property type="evidence" value="ECO:0007669"/>
    <property type="project" value="UniProtKB-UniRule"/>
</dbReference>
<dbReference type="GO" id="GO:0005737">
    <property type="term" value="C:cytoplasm"/>
    <property type="evidence" value="ECO:0007669"/>
    <property type="project" value="UniProtKB-SubCell"/>
</dbReference>
<dbReference type="EC" id="2.1.2.11" evidence="7"/>
<dbReference type="Gene3D" id="3.20.20.60">
    <property type="entry name" value="Phosphoenolpyruvate-binding domains"/>
    <property type="match status" value="1"/>
</dbReference>
<dbReference type="NCBIfam" id="TIGR00222">
    <property type="entry name" value="panB"/>
    <property type="match status" value="1"/>
</dbReference>
<dbReference type="GO" id="GO:0008168">
    <property type="term" value="F:methyltransferase activity"/>
    <property type="evidence" value="ECO:0007669"/>
    <property type="project" value="UniProtKB-KW"/>
</dbReference>
<dbReference type="HAMAP" id="MF_00156">
    <property type="entry name" value="PanB"/>
    <property type="match status" value="1"/>
</dbReference>
<feature type="binding site" evidence="7 9">
    <location>
        <position position="82"/>
    </location>
    <ligand>
        <name>3-methyl-2-oxobutanoate</name>
        <dbReference type="ChEBI" id="CHEBI:11851"/>
    </ligand>
</feature>
<evidence type="ECO:0000256" key="5">
    <source>
        <dbReference type="ARBA" id="ARBA00022679"/>
    </source>
</evidence>
<gene>
    <name evidence="7 11" type="primary">panB</name>
    <name evidence="11" type="ORF">HB912_02665</name>
</gene>
<comment type="catalytic activity">
    <reaction evidence="7">
        <text>(6R)-5,10-methylene-5,6,7,8-tetrahydrofolate + 3-methyl-2-oxobutanoate + H2O = 2-dehydropantoate + (6S)-5,6,7,8-tetrahydrofolate</text>
        <dbReference type="Rhea" id="RHEA:11824"/>
        <dbReference type="ChEBI" id="CHEBI:11561"/>
        <dbReference type="ChEBI" id="CHEBI:11851"/>
        <dbReference type="ChEBI" id="CHEBI:15377"/>
        <dbReference type="ChEBI" id="CHEBI:15636"/>
        <dbReference type="ChEBI" id="CHEBI:57453"/>
        <dbReference type="EC" id="2.1.2.11"/>
    </reaction>
</comment>
<evidence type="ECO:0000256" key="10">
    <source>
        <dbReference type="PIRSR" id="PIRSR000388-3"/>
    </source>
</evidence>
<dbReference type="InterPro" id="IPR003700">
    <property type="entry name" value="Pantoate_hydroxy_MeTrfase"/>
</dbReference>
<name>A0A841ZM02_9LIST</name>
<keyword evidence="5 7" id="KW-0808">Transferase</keyword>
<comment type="caution">
    <text evidence="11">The sequence shown here is derived from an EMBL/GenBank/DDBJ whole genome shotgun (WGS) entry which is preliminary data.</text>
</comment>
<feature type="binding site" evidence="7 10">
    <location>
        <position position="82"/>
    </location>
    <ligand>
        <name>Mg(2+)</name>
        <dbReference type="ChEBI" id="CHEBI:18420"/>
    </ligand>
</feature>
<evidence type="ECO:0000256" key="9">
    <source>
        <dbReference type="PIRSR" id="PIRSR000388-2"/>
    </source>
</evidence>
<keyword evidence="4 7" id="KW-0566">Pantothenate biosynthesis</keyword>
<evidence type="ECO:0000313" key="12">
    <source>
        <dbReference type="Proteomes" id="UP000559885"/>
    </source>
</evidence>
<dbReference type="AlphaFoldDB" id="A0A841ZM02"/>
<evidence type="ECO:0000256" key="4">
    <source>
        <dbReference type="ARBA" id="ARBA00022655"/>
    </source>
</evidence>
<feature type="binding site" evidence="7 9">
    <location>
        <begin position="43"/>
        <end position="44"/>
    </location>
    <ligand>
        <name>3-methyl-2-oxobutanoate</name>
        <dbReference type="ChEBI" id="CHEBI:11851"/>
    </ligand>
</feature>
<organism evidence="11 12">
    <name type="scientific">Listeria aquatica</name>
    <dbReference type="NCBI Taxonomy" id="1494960"/>
    <lineage>
        <taxon>Bacteria</taxon>
        <taxon>Bacillati</taxon>
        <taxon>Bacillota</taxon>
        <taxon>Bacilli</taxon>
        <taxon>Bacillales</taxon>
        <taxon>Listeriaceae</taxon>
        <taxon>Listeria</taxon>
    </lineage>
</organism>